<name>A0AA96WR45_LEPBY</name>
<gene>
    <name evidence="1" type="ORF">Q2T42_19305</name>
</gene>
<evidence type="ECO:0008006" key="2">
    <source>
        <dbReference type="Google" id="ProtNLM"/>
    </source>
</evidence>
<evidence type="ECO:0000313" key="1">
    <source>
        <dbReference type="EMBL" id="WNZ43983.1"/>
    </source>
</evidence>
<reference evidence="1" key="1">
    <citation type="journal article" date="2023" name="Plants (Basel)">
        <title>Genomic Analysis of Leptolyngbya boryana CZ1 Reveals Efficient Carbon Fixation Modules.</title>
        <authorList>
            <person name="Bai X."/>
            <person name="Wang H."/>
            <person name="Cheng W."/>
            <person name="Wang J."/>
            <person name="Ma M."/>
            <person name="Hu H."/>
            <person name="Song Z."/>
            <person name="Ma H."/>
            <person name="Fan Y."/>
            <person name="Du C."/>
            <person name="Xu J."/>
        </authorList>
    </citation>
    <scope>NUCLEOTIDE SEQUENCE</scope>
    <source>
        <strain evidence="1">CZ1</strain>
    </source>
</reference>
<accession>A0AA96WR45</accession>
<sequence length="47" mass="5179">MVESAEGYVVFDDTVLDKQHSVAIKLIRRQYSGNAHGVIKGISVVTF</sequence>
<reference evidence="1" key="2">
    <citation type="submission" date="2023-07" db="EMBL/GenBank/DDBJ databases">
        <authorList>
            <person name="Bai X.-H."/>
            <person name="Wang H.-H."/>
            <person name="Wang J."/>
            <person name="Ma M.-Y."/>
            <person name="Hu H.-H."/>
            <person name="Song Z.-L."/>
            <person name="Ma H.-G."/>
            <person name="Fan Y."/>
            <person name="Du C.-Y."/>
            <person name="Xu J.-C."/>
        </authorList>
    </citation>
    <scope>NUCLEOTIDE SEQUENCE</scope>
    <source>
        <strain evidence="1">CZ1</strain>
    </source>
</reference>
<protein>
    <recommendedName>
        <fullName evidence="2">Transposase</fullName>
    </recommendedName>
</protein>
<dbReference type="AlphaFoldDB" id="A0AA96WR45"/>
<organism evidence="1">
    <name type="scientific">Leptolyngbya boryana CZ1</name>
    <dbReference type="NCBI Taxonomy" id="3060204"/>
    <lineage>
        <taxon>Bacteria</taxon>
        <taxon>Bacillati</taxon>
        <taxon>Cyanobacteriota</taxon>
        <taxon>Cyanophyceae</taxon>
        <taxon>Leptolyngbyales</taxon>
        <taxon>Leptolyngbyaceae</taxon>
        <taxon>Leptolyngbya group</taxon>
        <taxon>Leptolyngbya</taxon>
    </lineage>
</organism>
<dbReference type="EMBL" id="CP130144">
    <property type="protein sequence ID" value="WNZ43983.1"/>
    <property type="molecule type" value="Genomic_DNA"/>
</dbReference>
<dbReference type="RefSeq" id="WP_316426165.1">
    <property type="nucleotide sequence ID" value="NZ_CP130144.1"/>
</dbReference>
<proteinExistence type="predicted"/>